<keyword evidence="2 7" id="KW-0813">Transport</keyword>
<evidence type="ECO:0000259" key="8">
    <source>
        <dbReference type="PROSITE" id="PS50928"/>
    </source>
</evidence>
<dbReference type="InterPro" id="IPR035906">
    <property type="entry name" value="MetI-like_sf"/>
</dbReference>
<keyword evidence="10" id="KW-1185">Reference proteome</keyword>
<dbReference type="PANTHER" id="PTHR43744">
    <property type="entry name" value="ABC TRANSPORTER PERMEASE PROTEIN MG189-RELATED-RELATED"/>
    <property type="match status" value="1"/>
</dbReference>
<dbReference type="InterPro" id="IPR000515">
    <property type="entry name" value="MetI-like"/>
</dbReference>
<feature type="domain" description="ABC transmembrane type-1" evidence="8">
    <location>
        <begin position="90"/>
        <end position="298"/>
    </location>
</feature>
<dbReference type="Gene3D" id="1.10.3720.10">
    <property type="entry name" value="MetI-like"/>
    <property type="match status" value="1"/>
</dbReference>
<keyword evidence="5 7" id="KW-1133">Transmembrane helix</keyword>
<evidence type="ECO:0000256" key="6">
    <source>
        <dbReference type="ARBA" id="ARBA00023136"/>
    </source>
</evidence>
<feature type="transmembrane region" description="Helical" evidence="7">
    <location>
        <begin position="90"/>
        <end position="113"/>
    </location>
</feature>
<protein>
    <submittedName>
        <fullName evidence="9">Carbohydrate ABC transporter permease</fullName>
    </submittedName>
</protein>
<evidence type="ECO:0000313" key="9">
    <source>
        <dbReference type="EMBL" id="MBD2843924.1"/>
    </source>
</evidence>
<gene>
    <name evidence="9" type="ORF">IDH44_01855</name>
</gene>
<name>A0A927BQY8_9BACL</name>
<keyword evidence="4 7" id="KW-0812">Transmembrane</keyword>
<sequence>MSTSLNNRARPRTRASRRENTLSPLSGALLNAAFLIVSLACLMPVVLVILVSFTHGDAILKNGYSFWPEQFSLIAYTSIFKDYGTVAGGYAVSIGVTIAGTALSVVLMALFAYPISRGDYPYRHAFTFFLFFTMLFNGGVVSRYLVYTQLLGLKDQYMALILPLLIVPFNVIIMRTFFQTTIHPALIESARIDGAGELRIFFRIVLPLSLPVMATMALFSTINYWNDWFNALLFITSEHKYPLQYLMMRVLNDVQYLRSNVELAAQNPELLRDLPNESLQMAMAVVGMGPILIVYPFFQKYFVKGLTVGAIKG</sequence>
<evidence type="ECO:0000256" key="2">
    <source>
        <dbReference type="ARBA" id="ARBA00022448"/>
    </source>
</evidence>
<comment type="subcellular location">
    <subcellularLocation>
        <location evidence="1 7">Cell membrane</location>
        <topology evidence="1 7">Multi-pass membrane protein</topology>
    </subcellularLocation>
</comment>
<feature type="transmembrane region" description="Helical" evidence="7">
    <location>
        <begin position="21"/>
        <end position="53"/>
    </location>
</feature>
<dbReference type="CDD" id="cd06261">
    <property type="entry name" value="TM_PBP2"/>
    <property type="match status" value="1"/>
</dbReference>
<dbReference type="Pfam" id="PF00528">
    <property type="entry name" value="BPD_transp_1"/>
    <property type="match status" value="1"/>
</dbReference>
<feature type="transmembrane region" description="Helical" evidence="7">
    <location>
        <begin position="279"/>
        <end position="298"/>
    </location>
</feature>
<keyword evidence="3" id="KW-1003">Cell membrane</keyword>
<accession>A0A927BQY8</accession>
<dbReference type="PANTHER" id="PTHR43744:SF9">
    <property type="entry name" value="POLYGALACTURONAN_RHAMNOGALACTURONAN TRANSPORT SYSTEM PERMEASE PROTEIN YTCP"/>
    <property type="match status" value="1"/>
</dbReference>
<comment type="similarity">
    <text evidence="7">Belongs to the binding-protein-dependent transport system permease family.</text>
</comment>
<evidence type="ECO:0000256" key="4">
    <source>
        <dbReference type="ARBA" id="ARBA00022692"/>
    </source>
</evidence>
<dbReference type="AlphaFoldDB" id="A0A927BQY8"/>
<dbReference type="SUPFAM" id="SSF161098">
    <property type="entry name" value="MetI-like"/>
    <property type="match status" value="1"/>
</dbReference>
<proteinExistence type="inferred from homology"/>
<dbReference type="EMBL" id="JACXIZ010000006">
    <property type="protein sequence ID" value="MBD2843924.1"/>
    <property type="molecule type" value="Genomic_DNA"/>
</dbReference>
<evidence type="ECO:0000313" key="10">
    <source>
        <dbReference type="Proteomes" id="UP000621560"/>
    </source>
</evidence>
<comment type="caution">
    <text evidence="9">The sequence shown here is derived from an EMBL/GenBank/DDBJ whole genome shotgun (WGS) entry which is preliminary data.</text>
</comment>
<evidence type="ECO:0000256" key="7">
    <source>
        <dbReference type="RuleBase" id="RU363032"/>
    </source>
</evidence>
<feature type="transmembrane region" description="Helical" evidence="7">
    <location>
        <begin position="200"/>
        <end position="225"/>
    </location>
</feature>
<dbReference type="PROSITE" id="PS50928">
    <property type="entry name" value="ABC_TM1"/>
    <property type="match status" value="1"/>
</dbReference>
<evidence type="ECO:0000256" key="3">
    <source>
        <dbReference type="ARBA" id="ARBA00022475"/>
    </source>
</evidence>
<feature type="transmembrane region" description="Helical" evidence="7">
    <location>
        <begin position="157"/>
        <end position="178"/>
    </location>
</feature>
<dbReference type="Proteomes" id="UP000621560">
    <property type="component" value="Unassembled WGS sequence"/>
</dbReference>
<organism evidence="9 10">
    <name type="scientific">Paenibacillus sabuli</name>
    <dbReference type="NCBI Taxonomy" id="2772509"/>
    <lineage>
        <taxon>Bacteria</taxon>
        <taxon>Bacillati</taxon>
        <taxon>Bacillota</taxon>
        <taxon>Bacilli</taxon>
        <taxon>Bacillales</taxon>
        <taxon>Paenibacillaceae</taxon>
        <taxon>Paenibacillus</taxon>
    </lineage>
</organism>
<reference evidence="9" key="1">
    <citation type="submission" date="2020-09" db="EMBL/GenBank/DDBJ databases">
        <title>A novel bacterium of genus Paenibacillus, isolated from South China Sea.</title>
        <authorList>
            <person name="Huang H."/>
            <person name="Mo K."/>
            <person name="Hu Y."/>
        </authorList>
    </citation>
    <scope>NUCLEOTIDE SEQUENCE</scope>
    <source>
        <strain evidence="9">IB182496</strain>
    </source>
</reference>
<evidence type="ECO:0000256" key="5">
    <source>
        <dbReference type="ARBA" id="ARBA00022989"/>
    </source>
</evidence>
<dbReference type="GO" id="GO:0005886">
    <property type="term" value="C:plasma membrane"/>
    <property type="evidence" value="ECO:0007669"/>
    <property type="project" value="UniProtKB-SubCell"/>
</dbReference>
<feature type="transmembrane region" description="Helical" evidence="7">
    <location>
        <begin position="125"/>
        <end position="145"/>
    </location>
</feature>
<evidence type="ECO:0000256" key="1">
    <source>
        <dbReference type="ARBA" id="ARBA00004651"/>
    </source>
</evidence>
<dbReference type="GO" id="GO:0055085">
    <property type="term" value="P:transmembrane transport"/>
    <property type="evidence" value="ECO:0007669"/>
    <property type="project" value="InterPro"/>
</dbReference>
<keyword evidence="6 7" id="KW-0472">Membrane</keyword>
<dbReference type="RefSeq" id="WP_190914119.1">
    <property type="nucleotide sequence ID" value="NZ_JACXIZ010000006.1"/>
</dbReference>